<feature type="region of interest" description="Disordered" evidence="1">
    <location>
        <begin position="94"/>
        <end position="116"/>
    </location>
</feature>
<comment type="caution">
    <text evidence="2">The sequence shown here is derived from an EMBL/GenBank/DDBJ whole genome shotgun (WGS) entry which is preliminary data.</text>
</comment>
<evidence type="ECO:0000313" key="3">
    <source>
        <dbReference type="Proteomes" id="UP001218218"/>
    </source>
</evidence>
<dbReference type="Proteomes" id="UP001218218">
    <property type="component" value="Unassembled WGS sequence"/>
</dbReference>
<protein>
    <submittedName>
        <fullName evidence="2">Uncharacterized protein</fullName>
    </submittedName>
</protein>
<sequence>MYMVFKGKEYVEKDTGTFKTGDIVEMRFTLVVWKKHGKNIGPDWSCMLVLRTLTFLDGQFTKEAHFAREAYKARQIKTRAAADRVHVDNHIPKRRITSTPDSANEYDTNERTRTETHTLAGPQYIPRGETNQAMRNRRDIQGDVRGTCGQESWAVYGRLYSVR</sequence>
<evidence type="ECO:0000256" key="1">
    <source>
        <dbReference type="SAM" id="MobiDB-lite"/>
    </source>
</evidence>
<accession>A0AAD6Z6N2</accession>
<organism evidence="2 3">
    <name type="scientific">Mycena albidolilacea</name>
    <dbReference type="NCBI Taxonomy" id="1033008"/>
    <lineage>
        <taxon>Eukaryota</taxon>
        <taxon>Fungi</taxon>
        <taxon>Dikarya</taxon>
        <taxon>Basidiomycota</taxon>
        <taxon>Agaricomycotina</taxon>
        <taxon>Agaricomycetes</taxon>
        <taxon>Agaricomycetidae</taxon>
        <taxon>Agaricales</taxon>
        <taxon>Marasmiineae</taxon>
        <taxon>Mycenaceae</taxon>
        <taxon>Mycena</taxon>
    </lineage>
</organism>
<name>A0AAD6Z6N2_9AGAR</name>
<dbReference type="AlphaFoldDB" id="A0AAD6Z6N2"/>
<gene>
    <name evidence="2" type="ORF">DFH08DRAFT_823739</name>
</gene>
<evidence type="ECO:0000313" key="2">
    <source>
        <dbReference type="EMBL" id="KAJ7308711.1"/>
    </source>
</evidence>
<dbReference type="EMBL" id="JARIHO010000084">
    <property type="protein sequence ID" value="KAJ7308711.1"/>
    <property type="molecule type" value="Genomic_DNA"/>
</dbReference>
<proteinExistence type="predicted"/>
<keyword evidence="3" id="KW-1185">Reference proteome</keyword>
<reference evidence="2" key="1">
    <citation type="submission" date="2023-03" db="EMBL/GenBank/DDBJ databases">
        <title>Massive genome expansion in bonnet fungi (Mycena s.s.) driven by repeated elements and novel gene families across ecological guilds.</title>
        <authorList>
            <consortium name="Lawrence Berkeley National Laboratory"/>
            <person name="Harder C.B."/>
            <person name="Miyauchi S."/>
            <person name="Viragh M."/>
            <person name="Kuo A."/>
            <person name="Thoen E."/>
            <person name="Andreopoulos B."/>
            <person name="Lu D."/>
            <person name="Skrede I."/>
            <person name="Drula E."/>
            <person name="Henrissat B."/>
            <person name="Morin E."/>
            <person name="Kohler A."/>
            <person name="Barry K."/>
            <person name="LaButti K."/>
            <person name="Morin E."/>
            <person name="Salamov A."/>
            <person name="Lipzen A."/>
            <person name="Mereny Z."/>
            <person name="Hegedus B."/>
            <person name="Baldrian P."/>
            <person name="Stursova M."/>
            <person name="Weitz H."/>
            <person name="Taylor A."/>
            <person name="Grigoriev I.V."/>
            <person name="Nagy L.G."/>
            <person name="Martin F."/>
            <person name="Kauserud H."/>
        </authorList>
    </citation>
    <scope>NUCLEOTIDE SEQUENCE</scope>
    <source>
        <strain evidence="2">CBHHK002</strain>
    </source>
</reference>
<feature type="compositionally biased region" description="Polar residues" evidence="1">
    <location>
        <begin position="97"/>
        <end position="106"/>
    </location>
</feature>